<dbReference type="Proteomes" id="UP001597419">
    <property type="component" value="Unassembled WGS sequence"/>
</dbReference>
<comment type="caution">
    <text evidence="1">The sequence shown here is derived from an EMBL/GenBank/DDBJ whole genome shotgun (WGS) entry which is preliminary data.</text>
</comment>
<dbReference type="RefSeq" id="WP_345394811.1">
    <property type="nucleotide sequence ID" value="NZ_BAABHG010000006.1"/>
</dbReference>
<name>A0ABW5GIZ2_9PSEU</name>
<accession>A0ABW5GIZ2</accession>
<sequence length="83" mass="8746">MSVLVRYFASARAAAGTEEEKVRLPGGATVADAVRLLRELHPGGLSRILDAASLLLNEVAVRDTGRTLCDSDRLDVLPPFAGG</sequence>
<dbReference type="InterPro" id="IPR003749">
    <property type="entry name" value="ThiS/MoaD-like"/>
</dbReference>
<dbReference type="SUPFAM" id="SSF54285">
    <property type="entry name" value="MoaD/ThiS"/>
    <property type="match status" value="1"/>
</dbReference>
<evidence type="ECO:0000313" key="2">
    <source>
        <dbReference type="Proteomes" id="UP001597419"/>
    </source>
</evidence>
<gene>
    <name evidence="1" type="ORF">ACFSYJ_19505</name>
</gene>
<keyword evidence="2" id="KW-1185">Reference proteome</keyword>
<dbReference type="InterPro" id="IPR016155">
    <property type="entry name" value="Mopterin_synth/thiamin_S_b"/>
</dbReference>
<organism evidence="1 2">
    <name type="scientific">Amycolatopsis samaneae</name>
    <dbReference type="NCBI Taxonomy" id="664691"/>
    <lineage>
        <taxon>Bacteria</taxon>
        <taxon>Bacillati</taxon>
        <taxon>Actinomycetota</taxon>
        <taxon>Actinomycetes</taxon>
        <taxon>Pseudonocardiales</taxon>
        <taxon>Pseudonocardiaceae</taxon>
        <taxon>Amycolatopsis</taxon>
    </lineage>
</organism>
<dbReference type="CDD" id="cd00754">
    <property type="entry name" value="Ubl_MoaD"/>
    <property type="match status" value="1"/>
</dbReference>
<proteinExistence type="predicted"/>
<reference evidence="2" key="1">
    <citation type="journal article" date="2019" name="Int. J. Syst. Evol. Microbiol.">
        <title>The Global Catalogue of Microorganisms (GCM) 10K type strain sequencing project: providing services to taxonomists for standard genome sequencing and annotation.</title>
        <authorList>
            <consortium name="The Broad Institute Genomics Platform"/>
            <consortium name="The Broad Institute Genome Sequencing Center for Infectious Disease"/>
            <person name="Wu L."/>
            <person name="Ma J."/>
        </authorList>
    </citation>
    <scope>NUCLEOTIDE SEQUENCE [LARGE SCALE GENOMIC DNA]</scope>
    <source>
        <strain evidence="2">CGMCC 4.7643</strain>
    </source>
</reference>
<dbReference type="Pfam" id="PF02597">
    <property type="entry name" value="ThiS"/>
    <property type="match status" value="1"/>
</dbReference>
<dbReference type="EMBL" id="JBHUKU010000009">
    <property type="protein sequence ID" value="MFD2460802.1"/>
    <property type="molecule type" value="Genomic_DNA"/>
</dbReference>
<protein>
    <submittedName>
        <fullName evidence="1">MoaD/ThiS family protein</fullName>
    </submittedName>
</protein>
<dbReference type="Gene3D" id="3.10.20.30">
    <property type="match status" value="1"/>
</dbReference>
<dbReference type="InterPro" id="IPR012675">
    <property type="entry name" value="Beta-grasp_dom_sf"/>
</dbReference>
<evidence type="ECO:0000313" key="1">
    <source>
        <dbReference type="EMBL" id="MFD2460802.1"/>
    </source>
</evidence>